<dbReference type="GO" id="GO:0008061">
    <property type="term" value="F:chitin binding"/>
    <property type="evidence" value="ECO:0007669"/>
    <property type="project" value="UniProtKB-KW"/>
</dbReference>
<dbReference type="PROSITE" id="PS50940">
    <property type="entry name" value="CHIT_BIND_II"/>
    <property type="match status" value="9"/>
</dbReference>
<reference evidence="8 9" key="1">
    <citation type="journal article" date="2019" name="J. Hered.">
        <title>An Improved Genome Assembly for Drosophila navojoa, the Basal Species in the mojavensis Cluster.</title>
        <authorList>
            <person name="Vanderlinde T."/>
            <person name="Dupim E.G."/>
            <person name="Nazario-Yepiz N.O."/>
            <person name="Carvalho A.B."/>
        </authorList>
    </citation>
    <scope>NUCLEOTIDE SEQUENCE [LARGE SCALE GENOMIC DNA]</scope>
    <source>
        <strain evidence="8">Navoj_Jal97</strain>
        <tissue evidence="8">Whole organism</tissue>
    </source>
</reference>
<name>A0A484BR45_DRONA</name>
<protein>
    <recommendedName>
        <fullName evidence="7">Chitin-binding type-2 domain-containing protein</fullName>
    </recommendedName>
</protein>
<dbReference type="OMA" id="NCTQYGY"/>
<feature type="domain" description="Chitin-binding type-2" evidence="7">
    <location>
        <begin position="574"/>
        <end position="633"/>
    </location>
</feature>
<dbReference type="SUPFAM" id="SSF57625">
    <property type="entry name" value="Invertebrate chitin-binding proteins"/>
    <property type="match status" value="9"/>
</dbReference>
<dbReference type="InterPro" id="IPR002557">
    <property type="entry name" value="Chitin-bd_dom"/>
</dbReference>
<feature type="domain" description="Chitin-binding type-2" evidence="7">
    <location>
        <begin position="376"/>
        <end position="435"/>
    </location>
</feature>
<feature type="domain" description="Chitin-binding type-2" evidence="7">
    <location>
        <begin position="89"/>
        <end position="145"/>
    </location>
</feature>
<dbReference type="OrthoDB" id="6020543at2759"/>
<feature type="domain" description="Chitin-binding type-2" evidence="7">
    <location>
        <begin position="442"/>
        <end position="499"/>
    </location>
</feature>
<keyword evidence="3" id="KW-0677">Repeat</keyword>
<feature type="domain" description="Chitin-binding type-2" evidence="7">
    <location>
        <begin position="28"/>
        <end position="86"/>
    </location>
</feature>
<proteinExistence type="predicted"/>
<keyword evidence="4" id="KW-1015">Disulfide bond</keyword>
<accession>A0A484BR45</accession>
<evidence type="ECO:0000313" key="8">
    <source>
        <dbReference type="EMBL" id="TDG51289.1"/>
    </source>
</evidence>
<keyword evidence="5" id="KW-0325">Glycoprotein</keyword>
<evidence type="ECO:0000256" key="4">
    <source>
        <dbReference type="ARBA" id="ARBA00023157"/>
    </source>
</evidence>
<sequence length="633" mass="68736">MTAFHLKATVLATACLMLASQSAGYTMQDMCAQWSGSGYIGNPADCNSWGYCKGQQLIGYGTCDKGLVYDSQTQTCRPESTTTCSTSAQKTCSALKTPGFVADPNDCTKYTYCFGDGTAKTVSCPAGQTYAANNNTCVWGPTCPQNSICRFMPNNIFIGDPNNCGQYLHCVNGYGVWGQCTTGTFNAATGYCQKANPCSDDDTSNNINNNNNPDLPAPTTQNCTTGDTFIADGKTCYGYYFCKDPATSNIGVWGSCPLGLEFDPDEKICVSPASLESRGVLPLLVLAVVALAGGSKLADFESLSISEMCELLPTDTSFLRPNTCNYWVHCPSYTTALEEGTCATGLSYNKERGRCTVSENVDCPYETTAMNINTIVNACANETDGTFLPDSTSHNCQGYLLCKGHREVKANCPKELIFNPRSRSCVYPTQYSCPGSSQKTKSPVCRSLSNNTRLANEQHCHKYYVCINDVLYERECAAHKAYDVTLGQCVPAVNATCYATAALPPPENTFCLVNGTARQGYFADDESCSHYYICKAPTNGKHDTNPQHLRCPLGLYFDYEKLSCRDRVNVRCPLDRCVDTTLTYVNVLGNCQSYARCSNGVTVSTGHCPTDYFFDERNQGCTPVNPNYVACAA</sequence>
<feature type="domain" description="Chitin-binding type-2" evidence="7">
    <location>
        <begin position="220"/>
        <end position="279"/>
    </location>
</feature>
<gene>
    <name evidence="8" type="ORF">AWZ03_002376</name>
</gene>
<dbReference type="GO" id="GO:0005576">
    <property type="term" value="C:extracellular region"/>
    <property type="evidence" value="ECO:0007669"/>
    <property type="project" value="InterPro"/>
</dbReference>
<dbReference type="InterPro" id="IPR051940">
    <property type="entry name" value="Chitin_bind-dev_reg"/>
</dbReference>
<feature type="domain" description="Chitin-binding type-2" evidence="7">
    <location>
        <begin position="146"/>
        <end position="200"/>
    </location>
</feature>
<dbReference type="STRING" id="7232.A0A484BR45"/>
<dbReference type="PANTHER" id="PTHR23301:SF106">
    <property type="entry name" value="CHITIN-BINDING TYPE-2 DOMAIN-CONTAINING PROTEIN-RELATED"/>
    <property type="match status" value="1"/>
</dbReference>
<evidence type="ECO:0000313" key="9">
    <source>
        <dbReference type="Proteomes" id="UP000295192"/>
    </source>
</evidence>
<evidence type="ECO:0000256" key="1">
    <source>
        <dbReference type="ARBA" id="ARBA00022669"/>
    </source>
</evidence>
<dbReference type="AlphaFoldDB" id="A0A484BR45"/>
<dbReference type="EMBL" id="LSRL02000010">
    <property type="protein sequence ID" value="TDG51289.1"/>
    <property type="molecule type" value="Genomic_DNA"/>
</dbReference>
<dbReference type="Pfam" id="PF01607">
    <property type="entry name" value="CBM_14"/>
    <property type="match status" value="8"/>
</dbReference>
<evidence type="ECO:0000256" key="6">
    <source>
        <dbReference type="SAM" id="SignalP"/>
    </source>
</evidence>
<dbReference type="SMART" id="SM00494">
    <property type="entry name" value="ChtBD2"/>
    <property type="match status" value="9"/>
</dbReference>
<dbReference type="Proteomes" id="UP000295192">
    <property type="component" value="Unassembled WGS sequence"/>
</dbReference>
<keyword evidence="9" id="KW-1185">Reference proteome</keyword>
<keyword evidence="1" id="KW-0147">Chitin-binding</keyword>
<feature type="domain" description="Chitin-binding type-2" evidence="7">
    <location>
        <begin position="306"/>
        <end position="365"/>
    </location>
</feature>
<dbReference type="InterPro" id="IPR036508">
    <property type="entry name" value="Chitin-bd_dom_sf"/>
</dbReference>
<evidence type="ECO:0000256" key="3">
    <source>
        <dbReference type="ARBA" id="ARBA00022737"/>
    </source>
</evidence>
<dbReference type="Gene3D" id="2.170.140.10">
    <property type="entry name" value="Chitin binding domain"/>
    <property type="match status" value="6"/>
</dbReference>
<evidence type="ECO:0000259" key="7">
    <source>
        <dbReference type="PROSITE" id="PS50940"/>
    </source>
</evidence>
<feature type="domain" description="Chitin-binding type-2" evidence="7">
    <location>
        <begin position="508"/>
        <end position="572"/>
    </location>
</feature>
<comment type="caution">
    <text evidence="8">The sequence shown here is derived from an EMBL/GenBank/DDBJ whole genome shotgun (WGS) entry which is preliminary data.</text>
</comment>
<keyword evidence="2 6" id="KW-0732">Signal</keyword>
<evidence type="ECO:0000256" key="5">
    <source>
        <dbReference type="ARBA" id="ARBA00023180"/>
    </source>
</evidence>
<feature type="signal peptide" evidence="6">
    <location>
        <begin position="1"/>
        <end position="24"/>
    </location>
</feature>
<organism evidence="8 9">
    <name type="scientific">Drosophila navojoa</name>
    <name type="common">Fruit fly</name>
    <dbReference type="NCBI Taxonomy" id="7232"/>
    <lineage>
        <taxon>Eukaryota</taxon>
        <taxon>Metazoa</taxon>
        <taxon>Ecdysozoa</taxon>
        <taxon>Arthropoda</taxon>
        <taxon>Hexapoda</taxon>
        <taxon>Insecta</taxon>
        <taxon>Pterygota</taxon>
        <taxon>Neoptera</taxon>
        <taxon>Endopterygota</taxon>
        <taxon>Diptera</taxon>
        <taxon>Brachycera</taxon>
        <taxon>Muscomorpha</taxon>
        <taxon>Ephydroidea</taxon>
        <taxon>Drosophilidae</taxon>
        <taxon>Drosophila</taxon>
    </lineage>
</organism>
<dbReference type="PANTHER" id="PTHR23301">
    <property type="entry name" value="CHITIN BINDING PERITROPHIN-A"/>
    <property type="match status" value="1"/>
</dbReference>
<evidence type="ECO:0000256" key="2">
    <source>
        <dbReference type="ARBA" id="ARBA00022729"/>
    </source>
</evidence>
<feature type="chain" id="PRO_5019728326" description="Chitin-binding type-2 domain-containing protein" evidence="6">
    <location>
        <begin position="25"/>
        <end position="633"/>
    </location>
</feature>